<dbReference type="SMART" id="SM00448">
    <property type="entry name" value="REC"/>
    <property type="match status" value="1"/>
</dbReference>
<dbReference type="Pfam" id="PF00072">
    <property type="entry name" value="Response_reg"/>
    <property type="match status" value="1"/>
</dbReference>
<dbReference type="AlphaFoldDB" id="A0A562QWD0"/>
<dbReference type="InterPro" id="IPR003594">
    <property type="entry name" value="HATPase_dom"/>
</dbReference>
<dbReference type="InterPro" id="IPR001789">
    <property type="entry name" value="Sig_transdc_resp-reg_receiver"/>
</dbReference>
<dbReference type="PANTHER" id="PTHR43547:SF2">
    <property type="entry name" value="HYBRID SIGNAL TRANSDUCTION HISTIDINE KINASE C"/>
    <property type="match status" value="1"/>
</dbReference>
<dbReference type="InterPro" id="IPR036890">
    <property type="entry name" value="HATPase_C_sf"/>
</dbReference>
<feature type="domain" description="Histidine kinase" evidence="5">
    <location>
        <begin position="173"/>
        <end position="393"/>
    </location>
</feature>
<dbReference type="Gene3D" id="1.10.287.130">
    <property type="match status" value="1"/>
</dbReference>
<dbReference type="InterPro" id="IPR005467">
    <property type="entry name" value="His_kinase_dom"/>
</dbReference>
<evidence type="ECO:0000259" key="5">
    <source>
        <dbReference type="PROSITE" id="PS50109"/>
    </source>
</evidence>
<keyword evidence="3 4" id="KW-0597">Phosphoprotein</keyword>
<dbReference type="Gene3D" id="3.30.565.10">
    <property type="entry name" value="Histidine kinase-like ATPase, C-terminal domain"/>
    <property type="match status" value="1"/>
</dbReference>
<proteinExistence type="predicted"/>
<dbReference type="Pfam" id="PF02518">
    <property type="entry name" value="HATPase_c"/>
    <property type="match status" value="1"/>
</dbReference>
<evidence type="ECO:0000313" key="8">
    <source>
        <dbReference type="Proteomes" id="UP000318431"/>
    </source>
</evidence>
<feature type="domain" description="Response regulatory" evidence="6">
    <location>
        <begin position="13"/>
        <end position="130"/>
    </location>
</feature>
<dbReference type="RefSeq" id="WP_145653262.1">
    <property type="nucleotide sequence ID" value="NZ_VLLB01000015.1"/>
</dbReference>
<evidence type="ECO:0000259" key="6">
    <source>
        <dbReference type="PROSITE" id="PS50110"/>
    </source>
</evidence>
<evidence type="ECO:0000313" key="7">
    <source>
        <dbReference type="EMBL" id="TWI60634.1"/>
    </source>
</evidence>
<name>A0A562QWD0_9BURK</name>
<dbReference type="CDD" id="cd00082">
    <property type="entry name" value="HisKA"/>
    <property type="match status" value="1"/>
</dbReference>
<comment type="caution">
    <text evidence="7">The sequence shown here is derived from an EMBL/GenBank/DDBJ whole genome shotgun (WGS) entry which is preliminary data.</text>
</comment>
<dbReference type="Proteomes" id="UP000318431">
    <property type="component" value="Unassembled WGS sequence"/>
</dbReference>
<dbReference type="PROSITE" id="PS50110">
    <property type="entry name" value="RESPONSE_REGULATORY"/>
    <property type="match status" value="1"/>
</dbReference>
<protein>
    <recommendedName>
        <fullName evidence="2">histidine kinase</fullName>
        <ecNumber evidence="2">2.7.13.3</ecNumber>
    </recommendedName>
</protein>
<dbReference type="Gene3D" id="3.40.50.2300">
    <property type="match status" value="1"/>
</dbReference>
<keyword evidence="7" id="KW-0418">Kinase</keyword>
<dbReference type="PRINTS" id="PR00344">
    <property type="entry name" value="BCTRLSENSOR"/>
</dbReference>
<sequence length="396" mass="44277">MNTNKDSRNEPTKLLIVDDLPENLRALNAVIRADDRAVYQASSGEEALALLLEHDFALAILDVQMPGMDGFELAELMRGTDKTRHIPIVFVSAAGKELNYAFKGYETGAVDFLYKPLDPDAVRSKVNVFVDLHCQRMEIRRRSEEQQATNNELRAAQEELHYALRMRDEFMSMVAHELRTPLNTLYLETQMRRMQLDRGNLEAFGAESLEKMVARDGRQIQSMIRLIDDMLDVSRIRSGVLSIRPGWTELQDMLQRLTSDLSHQAQAAGAVFELDVKGPVNGWWDEFRIEQVIVNLLTNALRYGGGKPVRVTLAATEEHARVDVIDQGPGIDDGLQARLFLPYERGVGNGVPSGLGLGLYISRQLAEAHQGQLTVTSKLGEGARFTLVLPRGTPPV</sequence>
<dbReference type="CDD" id="cd00075">
    <property type="entry name" value="HATPase"/>
    <property type="match status" value="1"/>
</dbReference>
<evidence type="ECO:0000256" key="1">
    <source>
        <dbReference type="ARBA" id="ARBA00000085"/>
    </source>
</evidence>
<dbReference type="Pfam" id="PF00512">
    <property type="entry name" value="HisKA"/>
    <property type="match status" value="1"/>
</dbReference>
<keyword evidence="8" id="KW-1185">Reference proteome</keyword>
<gene>
    <name evidence="7" type="ORF">IP91_05042</name>
</gene>
<dbReference type="InterPro" id="IPR004358">
    <property type="entry name" value="Sig_transdc_His_kin-like_C"/>
</dbReference>
<dbReference type="SUPFAM" id="SSF52172">
    <property type="entry name" value="CheY-like"/>
    <property type="match status" value="1"/>
</dbReference>
<dbReference type="InterPro" id="IPR011006">
    <property type="entry name" value="CheY-like_superfamily"/>
</dbReference>
<dbReference type="OrthoDB" id="9812260at2"/>
<keyword evidence="7" id="KW-0808">Transferase</keyword>
<evidence type="ECO:0000256" key="3">
    <source>
        <dbReference type="ARBA" id="ARBA00022553"/>
    </source>
</evidence>
<dbReference type="SMART" id="SM00387">
    <property type="entry name" value="HATPase_c"/>
    <property type="match status" value="1"/>
</dbReference>
<feature type="modified residue" description="4-aspartylphosphate" evidence="4">
    <location>
        <position position="62"/>
    </location>
</feature>
<accession>A0A562QWD0</accession>
<dbReference type="InterPro" id="IPR003661">
    <property type="entry name" value="HisK_dim/P_dom"/>
</dbReference>
<reference evidence="7 8" key="1">
    <citation type="journal article" date="2015" name="Stand. Genomic Sci.">
        <title>Genomic Encyclopedia of Bacterial and Archaeal Type Strains, Phase III: the genomes of soil and plant-associated and newly described type strains.</title>
        <authorList>
            <person name="Whitman W.B."/>
            <person name="Woyke T."/>
            <person name="Klenk H.P."/>
            <person name="Zhou Y."/>
            <person name="Lilburn T.G."/>
            <person name="Beck B.J."/>
            <person name="De Vos P."/>
            <person name="Vandamme P."/>
            <person name="Eisen J.A."/>
            <person name="Garrity G."/>
            <person name="Hugenholtz P."/>
            <person name="Kyrpides N.C."/>
        </authorList>
    </citation>
    <scope>NUCLEOTIDE SEQUENCE [LARGE SCALE GENOMIC DNA]</scope>
    <source>
        <strain evidence="7 8">CGMCC 1.10822</strain>
    </source>
</reference>
<evidence type="ECO:0000256" key="2">
    <source>
        <dbReference type="ARBA" id="ARBA00012438"/>
    </source>
</evidence>
<organism evidence="7 8">
    <name type="scientific">Pseudoduganella lurida</name>
    <dbReference type="NCBI Taxonomy" id="1036180"/>
    <lineage>
        <taxon>Bacteria</taxon>
        <taxon>Pseudomonadati</taxon>
        <taxon>Pseudomonadota</taxon>
        <taxon>Betaproteobacteria</taxon>
        <taxon>Burkholderiales</taxon>
        <taxon>Oxalobacteraceae</taxon>
        <taxon>Telluria group</taxon>
        <taxon>Pseudoduganella</taxon>
    </lineage>
</organism>
<dbReference type="PROSITE" id="PS50109">
    <property type="entry name" value="HIS_KIN"/>
    <property type="match status" value="1"/>
</dbReference>
<dbReference type="SUPFAM" id="SSF55874">
    <property type="entry name" value="ATPase domain of HSP90 chaperone/DNA topoisomerase II/histidine kinase"/>
    <property type="match status" value="1"/>
</dbReference>
<dbReference type="EMBL" id="VLLB01000015">
    <property type="protein sequence ID" value="TWI60634.1"/>
    <property type="molecule type" value="Genomic_DNA"/>
</dbReference>
<dbReference type="EC" id="2.7.13.3" evidence="2"/>
<comment type="catalytic activity">
    <reaction evidence="1">
        <text>ATP + protein L-histidine = ADP + protein N-phospho-L-histidine.</text>
        <dbReference type="EC" id="2.7.13.3"/>
    </reaction>
</comment>
<evidence type="ECO:0000256" key="4">
    <source>
        <dbReference type="PROSITE-ProRule" id="PRU00169"/>
    </source>
</evidence>
<dbReference type="SMART" id="SM00388">
    <property type="entry name" value="HisKA"/>
    <property type="match status" value="1"/>
</dbReference>
<dbReference type="PANTHER" id="PTHR43547">
    <property type="entry name" value="TWO-COMPONENT HISTIDINE KINASE"/>
    <property type="match status" value="1"/>
</dbReference>
<dbReference type="GO" id="GO:0000155">
    <property type="term" value="F:phosphorelay sensor kinase activity"/>
    <property type="evidence" value="ECO:0007669"/>
    <property type="project" value="InterPro"/>
</dbReference>